<protein>
    <submittedName>
        <fullName evidence="3">Relaxase/mobilization nuclease domain-containing protein</fullName>
    </submittedName>
</protein>
<feature type="compositionally biased region" description="Low complexity" evidence="1">
    <location>
        <begin position="497"/>
        <end position="510"/>
    </location>
</feature>
<feature type="region of interest" description="Disordered" evidence="1">
    <location>
        <begin position="497"/>
        <end position="524"/>
    </location>
</feature>
<dbReference type="InterPro" id="IPR005094">
    <property type="entry name" value="Endonuclease_MobA/VirD2"/>
</dbReference>
<proteinExistence type="predicted"/>
<name>A0A7M1QU68_9ACTO</name>
<gene>
    <name evidence="3" type="ORF">INS88_09395</name>
</gene>
<dbReference type="AlphaFoldDB" id="A0A7M1QU68"/>
<feature type="domain" description="MobA/VirD2-like nuclease" evidence="2">
    <location>
        <begin position="92"/>
        <end position="190"/>
    </location>
</feature>
<evidence type="ECO:0000259" key="2">
    <source>
        <dbReference type="Pfam" id="PF03432"/>
    </source>
</evidence>
<reference evidence="3 4" key="1">
    <citation type="submission" date="2020-10" db="EMBL/GenBank/DDBJ databases">
        <title>Trueperella pecoris sp. nov. isolated from bovine and porcine specimens.</title>
        <authorList>
            <person name="Schoenecker L."/>
            <person name="Schnydrig P."/>
            <person name="Brodard I."/>
            <person name="Thomann A."/>
            <person name="Hemphill A."/>
            <person name="Rodriguez-Campos S."/>
            <person name="Perreten V."/>
            <person name="Jores J."/>
            <person name="Kittl S."/>
        </authorList>
    </citation>
    <scope>NUCLEOTIDE SEQUENCE [LARGE SCALE GENOMIC DNA]</scope>
    <source>
        <strain evidence="3 4">15A0121</strain>
    </source>
</reference>
<organism evidence="3 4">
    <name type="scientific">Trueperella pecoris</name>
    <dbReference type="NCBI Taxonomy" id="2733571"/>
    <lineage>
        <taxon>Bacteria</taxon>
        <taxon>Bacillati</taxon>
        <taxon>Actinomycetota</taxon>
        <taxon>Actinomycetes</taxon>
        <taxon>Actinomycetales</taxon>
        <taxon>Actinomycetaceae</taxon>
        <taxon>Trueperella</taxon>
    </lineage>
</organism>
<dbReference type="Proteomes" id="UP000595053">
    <property type="component" value="Chromosome"/>
</dbReference>
<evidence type="ECO:0000313" key="4">
    <source>
        <dbReference type="Proteomes" id="UP000595053"/>
    </source>
</evidence>
<dbReference type="EMBL" id="CP063213">
    <property type="protein sequence ID" value="QOR45458.1"/>
    <property type="molecule type" value="Genomic_DNA"/>
</dbReference>
<accession>A0A7M1QU68</accession>
<evidence type="ECO:0000256" key="1">
    <source>
        <dbReference type="SAM" id="MobiDB-lite"/>
    </source>
</evidence>
<dbReference type="Pfam" id="PF03432">
    <property type="entry name" value="Relaxase"/>
    <property type="match status" value="1"/>
</dbReference>
<keyword evidence="4" id="KW-1185">Reference proteome</keyword>
<sequence length="524" mass="58004">MPNITRGGDTKGLVRYLFGPGRKNEHTNQHIVAGSFDIAHPDFYGGRMLSHDEQRDVAEMLDLDMIENNVNVWGHQTTWDYNKAEMVTRGRGPVHVWHCSLTLHPDEPALSDEQWQKIAQDFMDEMEFTEASGRSPARWIAVRHGTNKGGGDHVHIVANIVREDGTKVNMWNDYRRAQQACNTLEHKYGLAVVESREHQRGAIGETPSEQRAAERAGQPMTDKGILEIRMRAALTVAQTEAEYVRELRAQGVLVRPRYAHGGRDAITGYSVALPGDDGRAVKWYGGGWVARDLRLPWLRMGWADTPTERMAAVAEWNGKAQATNPYADAMRSTWRDMAQAVDETLAKMDAVPIGDDEALSAVAHEAAGMFSALAMAHGEDGWKFARVARAIGHTAQYKPAPSQRRTPPSSARINTARLLMSRPPRGRQAWVSEQAMTSSIRLGKAMVDLLGLYRQTVTAKRTRAELDVALASLNAPIPEEAARAQSFLRQFGAVKTTAPTSVAPTTSQPSRGRSLNPPSRGPRR</sequence>
<evidence type="ECO:0000313" key="3">
    <source>
        <dbReference type="EMBL" id="QOR45458.1"/>
    </source>
</evidence>